<organism evidence="1 2">
    <name type="scientific">Citrus unshiu</name>
    <name type="common">Satsuma mandarin</name>
    <name type="synonym">Citrus nobilis var. unshiu</name>
    <dbReference type="NCBI Taxonomy" id="55188"/>
    <lineage>
        <taxon>Eukaryota</taxon>
        <taxon>Viridiplantae</taxon>
        <taxon>Streptophyta</taxon>
        <taxon>Embryophyta</taxon>
        <taxon>Tracheophyta</taxon>
        <taxon>Spermatophyta</taxon>
        <taxon>Magnoliopsida</taxon>
        <taxon>eudicotyledons</taxon>
        <taxon>Gunneridae</taxon>
        <taxon>Pentapetalae</taxon>
        <taxon>rosids</taxon>
        <taxon>malvids</taxon>
        <taxon>Sapindales</taxon>
        <taxon>Rutaceae</taxon>
        <taxon>Aurantioideae</taxon>
        <taxon>Citrus</taxon>
    </lineage>
</organism>
<dbReference type="EMBL" id="BDQV01001392">
    <property type="protein sequence ID" value="GAY32629.1"/>
    <property type="molecule type" value="Genomic_DNA"/>
</dbReference>
<evidence type="ECO:0000313" key="1">
    <source>
        <dbReference type="EMBL" id="GAY32629.1"/>
    </source>
</evidence>
<keyword evidence="2" id="KW-1185">Reference proteome</keyword>
<evidence type="ECO:0000313" key="2">
    <source>
        <dbReference type="Proteomes" id="UP000236630"/>
    </source>
</evidence>
<gene>
    <name evidence="1" type="ORF">CUMW_274040</name>
</gene>
<comment type="caution">
    <text evidence="1">The sequence shown here is derived from an EMBL/GenBank/DDBJ whole genome shotgun (WGS) entry which is preliminary data.</text>
</comment>
<proteinExistence type="predicted"/>
<name>A0A2H5MX92_CITUN</name>
<dbReference type="Proteomes" id="UP000236630">
    <property type="component" value="Unassembled WGS sequence"/>
</dbReference>
<dbReference type="AlphaFoldDB" id="A0A2H5MX92"/>
<sequence length="90" mass="10310">MGLHSKTDLKLISTRGIWEIMGQYFPSSFLHLSSINGQPLIRSCKSDLGRPCSGKYLSFGQSMRYRSSNEVRLCMQLGKAFRFSQFQIVR</sequence>
<protein>
    <submittedName>
        <fullName evidence="1">Uncharacterized protein</fullName>
    </submittedName>
</protein>
<reference evidence="1 2" key="1">
    <citation type="journal article" date="2017" name="Front. Genet.">
        <title>Draft sequencing of the heterozygous diploid genome of Satsuma (Citrus unshiu Marc.) using a hybrid assembly approach.</title>
        <authorList>
            <person name="Shimizu T."/>
            <person name="Tanizawa Y."/>
            <person name="Mochizuki T."/>
            <person name="Nagasaki H."/>
            <person name="Yoshioka T."/>
            <person name="Toyoda A."/>
            <person name="Fujiyama A."/>
            <person name="Kaminuma E."/>
            <person name="Nakamura Y."/>
        </authorList>
    </citation>
    <scope>NUCLEOTIDE SEQUENCE [LARGE SCALE GENOMIC DNA]</scope>
    <source>
        <strain evidence="2">cv. Miyagawa wase</strain>
    </source>
</reference>
<accession>A0A2H5MX92</accession>